<protein>
    <submittedName>
        <fullName evidence="2">Uncharacterized protein</fullName>
    </submittedName>
</protein>
<accession>A0A840I739</accession>
<dbReference type="Proteomes" id="UP000563524">
    <property type="component" value="Unassembled WGS sequence"/>
</dbReference>
<keyword evidence="3" id="KW-1185">Reference proteome</keyword>
<feature type="transmembrane region" description="Helical" evidence="1">
    <location>
        <begin position="12"/>
        <end position="31"/>
    </location>
</feature>
<dbReference type="EMBL" id="JACHOB010000006">
    <property type="protein sequence ID" value="MBB4660063.1"/>
    <property type="molecule type" value="Genomic_DNA"/>
</dbReference>
<keyword evidence="1" id="KW-1133">Transmembrane helix</keyword>
<comment type="caution">
    <text evidence="2">The sequence shown here is derived from an EMBL/GenBank/DDBJ whole genome shotgun (WGS) entry which is preliminary data.</text>
</comment>
<keyword evidence="1" id="KW-0812">Transmembrane</keyword>
<evidence type="ECO:0000256" key="1">
    <source>
        <dbReference type="SAM" id="Phobius"/>
    </source>
</evidence>
<name>A0A840I739_9PROT</name>
<reference evidence="2 3" key="1">
    <citation type="submission" date="2020-08" db="EMBL/GenBank/DDBJ databases">
        <title>Genomic Encyclopedia of Type Strains, Phase IV (KMG-IV): sequencing the most valuable type-strain genomes for metagenomic binning, comparative biology and taxonomic classification.</title>
        <authorList>
            <person name="Goeker M."/>
        </authorList>
    </citation>
    <scope>NUCLEOTIDE SEQUENCE [LARGE SCALE GENOMIC DNA]</scope>
    <source>
        <strain evidence="2 3">DSM 102850</strain>
    </source>
</reference>
<keyword evidence="1" id="KW-0472">Membrane</keyword>
<organism evidence="2 3">
    <name type="scientific">Parvularcula dongshanensis</name>
    <dbReference type="NCBI Taxonomy" id="1173995"/>
    <lineage>
        <taxon>Bacteria</taxon>
        <taxon>Pseudomonadati</taxon>
        <taxon>Pseudomonadota</taxon>
        <taxon>Alphaproteobacteria</taxon>
        <taxon>Parvularculales</taxon>
        <taxon>Parvularculaceae</taxon>
        <taxon>Parvularcula</taxon>
    </lineage>
</organism>
<evidence type="ECO:0000313" key="2">
    <source>
        <dbReference type="EMBL" id="MBB4660063.1"/>
    </source>
</evidence>
<evidence type="ECO:0000313" key="3">
    <source>
        <dbReference type="Proteomes" id="UP000563524"/>
    </source>
</evidence>
<sequence>MTTMANTIKDGLGMMVQIGLVAAATVLGGPFG</sequence>
<gene>
    <name evidence="2" type="ORF">GGQ59_002607</name>
</gene>
<proteinExistence type="predicted"/>
<dbReference type="AlphaFoldDB" id="A0A840I739"/>